<sequence>MKKHYRIIVAVALIAFLTGCSGVSVGYGVSYVGAPYGPYGPYGPAMAPTIGVGVYGGHSW</sequence>
<dbReference type="PROSITE" id="PS51257">
    <property type="entry name" value="PROKAR_LIPOPROTEIN"/>
    <property type="match status" value="1"/>
</dbReference>
<reference evidence="1 2" key="1">
    <citation type="submission" date="2018-01" db="EMBL/GenBank/DDBJ databases">
        <authorList>
            <person name="Gaut B.S."/>
            <person name="Morton B.R."/>
            <person name="Clegg M.T."/>
            <person name="Duvall M.R."/>
        </authorList>
    </citation>
    <scope>NUCLEOTIDE SEQUENCE [LARGE SCALE GENOMIC DNA]</scope>
    <source>
        <strain evidence="1 2">HR-AV</strain>
    </source>
</reference>
<organism evidence="1 2">
    <name type="scientific">Solitalea longa</name>
    <dbReference type="NCBI Taxonomy" id="2079460"/>
    <lineage>
        <taxon>Bacteria</taxon>
        <taxon>Pseudomonadati</taxon>
        <taxon>Bacteroidota</taxon>
        <taxon>Sphingobacteriia</taxon>
        <taxon>Sphingobacteriales</taxon>
        <taxon>Sphingobacteriaceae</taxon>
        <taxon>Solitalea</taxon>
    </lineage>
</organism>
<name>A0A2S5A9V3_9SPHI</name>
<dbReference type="Proteomes" id="UP000236893">
    <property type="component" value="Unassembled WGS sequence"/>
</dbReference>
<evidence type="ECO:0008006" key="3">
    <source>
        <dbReference type="Google" id="ProtNLM"/>
    </source>
</evidence>
<evidence type="ECO:0000313" key="1">
    <source>
        <dbReference type="EMBL" id="POY39027.1"/>
    </source>
</evidence>
<proteinExistence type="predicted"/>
<protein>
    <recommendedName>
        <fullName evidence="3">Lipoprotein</fullName>
    </recommendedName>
</protein>
<evidence type="ECO:0000313" key="2">
    <source>
        <dbReference type="Proteomes" id="UP000236893"/>
    </source>
</evidence>
<keyword evidence="2" id="KW-1185">Reference proteome</keyword>
<accession>A0A2S5A9V3</accession>
<dbReference type="AlphaFoldDB" id="A0A2S5A9V3"/>
<gene>
    <name evidence="1" type="ORF">C3K47_00570</name>
</gene>
<dbReference type="EMBL" id="PQVF01000001">
    <property type="protein sequence ID" value="POY39027.1"/>
    <property type="molecule type" value="Genomic_DNA"/>
</dbReference>
<dbReference type="RefSeq" id="WP_103787130.1">
    <property type="nucleotide sequence ID" value="NZ_PQVF01000001.1"/>
</dbReference>
<comment type="caution">
    <text evidence="1">The sequence shown here is derived from an EMBL/GenBank/DDBJ whole genome shotgun (WGS) entry which is preliminary data.</text>
</comment>